<dbReference type="EMBL" id="JBBPFD010000004">
    <property type="protein sequence ID" value="KAK7929281.1"/>
    <property type="molecule type" value="Genomic_DNA"/>
</dbReference>
<feature type="compositionally biased region" description="Polar residues" evidence="1">
    <location>
        <begin position="659"/>
        <end position="668"/>
    </location>
</feature>
<feature type="compositionally biased region" description="Low complexity" evidence="1">
    <location>
        <begin position="11"/>
        <end position="20"/>
    </location>
</feature>
<comment type="caution">
    <text evidence="2">The sequence shown here is derived from an EMBL/GenBank/DDBJ whole genome shotgun (WGS) entry which is preliminary data.</text>
</comment>
<sequence length="684" mass="76146">MPPSGGGAPQGGQTYASCRKSSSRRDDAASLPVQFRLHAPNSSLLIYPRFLASKAGVMCSSAEVIVLSDEDEPVEGEASVLIVEEERNSKNDSVLSSSALEEDLVVTFSRRADLLPHARYDCPIQPFMATECEISAPMHNNQLMCEQCFCYICDKLASQCEVWSTSGMCHCNSHKKSTFWNNQRNSCLLGGLQTFNLTLCDIDSHLRHAEMLLQRFKAELSVRFSAYLSGNQAYTPTTQGRVHDYTPVYEWICSFLDLAEKQDNRAGAIMQLGAAEAFVRHYPVSGTFALQTTASNPALARTNYSAVMCAKSGCTAVGKRSQCILVHADVTGNLLVTKTNSDERVLHRIPPQTTGLLQEAVSARSAEGSEEQPVCAALERRPPGFRAQGQNVCGSRKDRGKKDVLLEQISVVQLRTEQLQHQGRYRELCRYLRVVQTDDPKIFNEVLDLMPFFLCVDGQLGSALQSLLTSQSSRLSPRLFLSYLHIFRTATAPVQILRRHSDLCSPNAAWKTIKDAVPLKSLDLVKFALKAQAYCSDILNDAQCWVSVLSLVTSPSGFGVSLPEPSAQYLHESKDLLRSLLALSKKSCYFHIPRHFQEVYPEQALLLLLTEALCERILVGPFHPVLPVLYCFQNNTWALRWLWDRLAFAERVGSFMSEMTQEMHQSPGESGESRAEPEQNTVCH</sequence>
<reference evidence="3" key="1">
    <citation type="submission" date="2024-04" db="EMBL/GenBank/DDBJ databases">
        <title>Salinicola lusitanus LLJ914,a marine bacterium isolated from the Okinawa Trough.</title>
        <authorList>
            <person name="Li J."/>
        </authorList>
    </citation>
    <scope>NUCLEOTIDE SEQUENCE [LARGE SCALE GENOMIC DNA]</scope>
</reference>
<evidence type="ECO:0000313" key="2">
    <source>
        <dbReference type="EMBL" id="KAK7929281.1"/>
    </source>
</evidence>
<organism evidence="2 3">
    <name type="scientific">Mugilogobius chulae</name>
    <name type="common">yellowstripe goby</name>
    <dbReference type="NCBI Taxonomy" id="88201"/>
    <lineage>
        <taxon>Eukaryota</taxon>
        <taxon>Metazoa</taxon>
        <taxon>Chordata</taxon>
        <taxon>Craniata</taxon>
        <taxon>Vertebrata</taxon>
        <taxon>Euteleostomi</taxon>
        <taxon>Actinopterygii</taxon>
        <taxon>Neopterygii</taxon>
        <taxon>Teleostei</taxon>
        <taxon>Neoteleostei</taxon>
        <taxon>Acanthomorphata</taxon>
        <taxon>Gobiaria</taxon>
        <taxon>Gobiiformes</taxon>
        <taxon>Gobioidei</taxon>
        <taxon>Gobiidae</taxon>
        <taxon>Gobionellinae</taxon>
        <taxon>Mugilogobius</taxon>
    </lineage>
</organism>
<evidence type="ECO:0000256" key="1">
    <source>
        <dbReference type="SAM" id="MobiDB-lite"/>
    </source>
</evidence>
<dbReference type="PANTHER" id="PTHR33443:SF30">
    <property type="entry name" value="SARCOSINE DEHYDROGENASE-2C PROTEIN"/>
    <property type="match status" value="1"/>
</dbReference>
<gene>
    <name evidence="2" type="ORF">WMY93_005676</name>
</gene>
<dbReference type="AlphaFoldDB" id="A0AAW0PM23"/>
<keyword evidence="3" id="KW-1185">Reference proteome</keyword>
<dbReference type="Proteomes" id="UP001460270">
    <property type="component" value="Unassembled WGS sequence"/>
</dbReference>
<dbReference type="InterPro" id="IPR053234">
    <property type="entry name" value="RPM1_Interactor"/>
</dbReference>
<feature type="region of interest" description="Disordered" evidence="1">
    <location>
        <begin position="1"/>
        <end position="23"/>
    </location>
</feature>
<proteinExistence type="predicted"/>
<protein>
    <submittedName>
        <fullName evidence="2">Uncharacterized protein</fullName>
    </submittedName>
</protein>
<evidence type="ECO:0000313" key="3">
    <source>
        <dbReference type="Proteomes" id="UP001460270"/>
    </source>
</evidence>
<feature type="compositionally biased region" description="Gly residues" evidence="1">
    <location>
        <begin position="1"/>
        <end position="10"/>
    </location>
</feature>
<feature type="region of interest" description="Disordered" evidence="1">
    <location>
        <begin position="659"/>
        <end position="684"/>
    </location>
</feature>
<accession>A0AAW0PM23</accession>
<name>A0AAW0PM23_9GOBI</name>
<dbReference type="PANTHER" id="PTHR33443">
    <property type="entry name" value="ZGC:112980"/>
    <property type="match status" value="1"/>
</dbReference>